<sequence length="1666" mass="190164">MKRIFGFGSKKGVSPLGSASVGQKNNRIDNFLMGYHVRDRDLGKIHKAACVGNVAKVQQILFLGKNGVDDRDKMNRTALHLACANGHPEVVTLLIERKCHLNLCDNENRTALMKAVQCQEEKCVNILLENGADPNIRDLSGNTALHYAAFGDNISIIEKLLLYNANTEAINKDNFTPLLVAVNENKQQIVEFLIEKAANIHAVDKLKSNYEIICRHKEEIMLKNSLQNSNPVEDKNSEEDSLTRLSDKPGIDDSWPTSDSEDLDFGTKNVPKPSVAKLLHSSGQFMKNMRAKRGSVKAEGGTLSEDNNPDSENEDVGETLSKPPTRDYGDSLPIFPSAKSLLKPSLKTLAVLGLPKEGIAKSAVEAKEDGIGIIENVPPEQTVNDSLTSGGVHKNYRSDMMSALGLGEEEDVESPSDPESMSESPNKYVPHLSGAVDQKGQSILSGQVEDVFYIPSCMSGSRNFKMAKLEDTRNVGIPVTHMDPPDKYPHLKPTVEVEDSFSDKTVGMKDIQTSRSDFSDWESTSLTFGNETCQTSKNLKVDDKCPFVSQPMIKNQSASTDSGPITLVDKEKINIGTVLLLGNCTLHDLSESQLPENRESKEDLDLELTSVEERERLDGSENNHPQYQVPLKVEEKKKHRSSDMEVSENIHDAAAAGLIQQRKNGKTDNHQFPVTENKDSDSSEPGLHMKKLKKGEDEEGTSEESVITPVLKKADSLTGGLLQMNEGSSLSEKDQHESRPAKKISKKKNKVKKQVTSMDDLVDLIQSSETASEDCELPYSKNFMLLIEKLGTDCKDTVGFLKIQDIVFSYERLMKLNKSHCKLLTGKIKKMEKTVSALQNELREAKDMKSRLEHQKVEWEHEFCSLRFTLKQEEEKRRNADMLYEKIRERLRRKEDQYNKEVETKQQFELALRTLNMELKAAKNHLNQLSDSHEKQQDLLHKNHMLQDEIAMLRLEIDTIKNQNQGKETKYCEDIEIVKEENDNLQKTIKQNEETLSKTIFQYSGQLNVLTAEIAMLNSKLENEKQNKESLEAEVESYRARLATAVHDHDQSQTSRRDLELAFQRARDEWFHLQDKMNFNVSNLQDNNEVLSQQLSQVESKLNALEIELHHTKDALREKTLVLECVQRDLSQTQCQKTEIEHMYQNEQSKVNKYIAKQESLEERLSQLQSENMLLRQQLDDAHNKADSKEKLVINIQDQFQNIIKKLEAKSEEQGLMLGERNKELIDECKHLKERMYLYENEKAKIEVVMRQLQQELADTLKKQSMSEASLEVTSRYRLSLEDETRDLKKKLGQVRSQLQEAQDRHAEAVRYAEKTKDHMQKLEVTNTTQEETIKQQAAQIQDLQSNLLRTSLLQEAQDRHAEAVRYAEKTLEVTNTTQEETIKRQAAQIQDLQSNLLRTSLADDLTTKLETTSSKCLHLDARNQVLQQELLSMKALGKKCEKLESNSKKLQQEVVKLKSFMEMNMVERSQVEQYKREIEERARLEIVEKLKEVNLFLQAQAAAQENLDQLRENAHASMRSQMELRIKDLESQVSTMKTSQEDSTKTELETYRQLYLEELKARKSLRNKLNRTNERLSEINTKLLVERQQHQTLLGTLTLRETSLWKMQWELEKSITRALEEAATEFESGSCRTPLVSTDDSILNQDLVWKASQEYVKILNKNYMI</sequence>
<evidence type="ECO:0000256" key="2">
    <source>
        <dbReference type="PROSITE-ProRule" id="PRU00023"/>
    </source>
</evidence>
<feature type="coiled-coil region" evidence="3">
    <location>
        <begin position="1427"/>
        <end position="1461"/>
    </location>
</feature>
<reference evidence="7 8" key="1">
    <citation type="submission" date="2021-02" db="EMBL/GenBank/DDBJ databases">
        <title>Safari Cat Assemblies.</title>
        <authorList>
            <person name="Bredemeyer K.R."/>
            <person name="Murphy W.J."/>
        </authorList>
    </citation>
    <scope>NUCLEOTIDE SEQUENCE [LARGE SCALE GENOMIC DNA]</scope>
</reference>
<evidence type="ECO:0000256" key="1">
    <source>
        <dbReference type="ARBA" id="ARBA00023054"/>
    </source>
</evidence>
<name>A0ABI7YZW9_FELCA</name>
<evidence type="ECO:0000256" key="4">
    <source>
        <dbReference type="SAM" id="MobiDB-lite"/>
    </source>
</evidence>
<dbReference type="InterPro" id="IPR050657">
    <property type="entry name" value="Ankyrin_repeat_domain"/>
</dbReference>
<dbReference type="PROSITE" id="PS50297">
    <property type="entry name" value="ANK_REP_REGION"/>
    <property type="match status" value="4"/>
</dbReference>
<evidence type="ECO:0000259" key="5">
    <source>
        <dbReference type="Pfam" id="PF12001"/>
    </source>
</evidence>
<dbReference type="InterPro" id="IPR036770">
    <property type="entry name" value="Ankyrin_rpt-contain_sf"/>
</dbReference>
<feature type="compositionally biased region" description="Basic and acidic residues" evidence="4">
    <location>
        <begin position="241"/>
        <end position="251"/>
    </location>
</feature>
<keyword evidence="2" id="KW-0040">ANK repeat</keyword>
<dbReference type="InterPro" id="IPR039497">
    <property type="entry name" value="CC144C-like_CC_dom"/>
</dbReference>
<feature type="repeat" description="ANK" evidence="2">
    <location>
        <begin position="74"/>
        <end position="106"/>
    </location>
</feature>
<dbReference type="PROSITE" id="PS50088">
    <property type="entry name" value="ANK_REPEAT"/>
    <property type="match status" value="4"/>
</dbReference>
<proteinExistence type="predicted"/>
<keyword evidence="1 3" id="KW-0175">Coiled coil</keyword>
<feature type="repeat" description="ANK" evidence="2">
    <location>
        <begin position="140"/>
        <end position="172"/>
    </location>
</feature>
<dbReference type="Pfam" id="PF12796">
    <property type="entry name" value="Ank_2"/>
    <property type="match status" value="1"/>
</dbReference>
<evidence type="ECO:0000313" key="7">
    <source>
        <dbReference type="Ensembl" id="ENSFCTP00005040432.1"/>
    </source>
</evidence>
<reference evidence="7" key="2">
    <citation type="submission" date="2025-08" db="UniProtKB">
        <authorList>
            <consortium name="Ensembl"/>
        </authorList>
    </citation>
    <scope>IDENTIFICATION</scope>
    <source>
        <strain evidence="7">breed Abyssinian</strain>
    </source>
</reference>
<feature type="coiled-coil region" evidence="3">
    <location>
        <begin position="821"/>
        <end position="1048"/>
    </location>
</feature>
<feature type="compositionally biased region" description="Acidic residues" evidence="4">
    <location>
        <begin position="407"/>
        <end position="416"/>
    </location>
</feature>
<dbReference type="PANTHER" id="PTHR24147">
    <property type="entry name" value="ANKYRIN REPEAT DOMAIN 36-RELATED"/>
    <property type="match status" value="1"/>
</dbReference>
<dbReference type="SUPFAM" id="SSF48403">
    <property type="entry name" value="Ankyrin repeat"/>
    <property type="match status" value="1"/>
</dbReference>
<dbReference type="Ensembl" id="ENSFCTT00005054896.1">
    <property type="protein sequence ID" value="ENSFCTP00005040432.1"/>
    <property type="gene ID" value="ENSFCTG00005018714.1"/>
</dbReference>
<feature type="coiled-coil region" evidence="3">
    <location>
        <begin position="1144"/>
        <end position="1185"/>
    </location>
</feature>
<dbReference type="Pfam" id="PF00023">
    <property type="entry name" value="Ank"/>
    <property type="match status" value="2"/>
</dbReference>
<dbReference type="GeneTree" id="ENSGT00940000153661"/>
<keyword evidence="8" id="KW-1185">Reference proteome</keyword>
<dbReference type="InterPro" id="IPR021885">
    <property type="entry name" value="DUF3496"/>
</dbReference>
<dbReference type="SMART" id="SM00248">
    <property type="entry name" value="ANK"/>
    <property type="match status" value="4"/>
</dbReference>
<feature type="region of interest" description="Disordered" evidence="4">
    <location>
        <begin position="225"/>
        <end position="271"/>
    </location>
</feature>
<dbReference type="Pfam" id="PF14915">
    <property type="entry name" value="CCDC144C"/>
    <property type="match status" value="1"/>
</dbReference>
<feature type="coiled-coil region" evidence="3">
    <location>
        <begin position="1488"/>
        <end position="1583"/>
    </location>
</feature>
<feature type="region of interest" description="Disordered" evidence="4">
    <location>
        <begin position="664"/>
        <end position="710"/>
    </location>
</feature>
<feature type="coiled-coil region" evidence="3">
    <location>
        <begin position="1222"/>
        <end position="1347"/>
    </location>
</feature>
<feature type="compositionally biased region" description="Acidic residues" evidence="4">
    <location>
        <begin position="307"/>
        <end position="317"/>
    </location>
</feature>
<feature type="region of interest" description="Disordered" evidence="4">
    <location>
        <begin position="724"/>
        <end position="751"/>
    </location>
</feature>
<dbReference type="InterPro" id="IPR002110">
    <property type="entry name" value="Ankyrin_rpt"/>
</dbReference>
<evidence type="ECO:0000313" key="8">
    <source>
        <dbReference type="Proteomes" id="UP000823872"/>
    </source>
</evidence>
<feature type="repeat" description="ANK" evidence="2">
    <location>
        <begin position="173"/>
        <end position="205"/>
    </location>
</feature>
<dbReference type="Proteomes" id="UP000823872">
    <property type="component" value="Chromosome B4"/>
</dbReference>
<feature type="coiled-coil region" evidence="3">
    <location>
        <begin position="1081"/>
        <end position="1115"/>
    </location>
</feature>
<dbReference type="Pfam" id="PF12001">
    <property type="entry name" value="DUF3496"/>
    <property type="match status" value="1"/>
</dbReference>
<feature type="repeat" description="ANK" evidence="2">
    <location>
        <begin position="107"/>
        <end position="139"/>
    </location>
</feature>
<gene>
    <name evidence="7" type="primary">ANKRD26</name>
</gene>
<evidence type="ECO:0000256" key="3">
    <source>
        <dbReference type="SAM" id="Coils"/>
    </source>
</evidence>
<organism evidence="7 8">
    <name type="scientific">Felis catus</name>
    <name type="common">Cat</name>
    <name type="synonym">Felis silvestris catus</name>
    <dbReference type="NCBI Taxonomy" id="9685"/>
    <lineage>
        <taxon>Eukaryota</taxon>
        <taxon>Metazoa</taxon>
        <taxon>Chordata</taxon>
        <taxon>Craniata</taxon>
        <taxon>Vertebrata</taxon>
        <taxon>Euteleostomi</taxon>
        <taxon>Mammalia</taxon>
        <taxon>Eutheria</taxon>
        <taxon>Laurasiatheria</taxon>
        <taxon>Carnivora</taxon>
        <taxon>Feliformia</taxon>
        <taxon>Felidae</taxon>
        <taxon>Felinae</taxon>
        <taxon>Felis</taxon>
    </lineage>
</organism>
<accession>A0ABI7YZW9</accession>
<feature type="region of interest" description="Disordered" evidence="4">
    <location>
        <begin position="407"/>
        <end position="426"/>
    </location>
</feature>
<dbReference type="PRINTS" id="PR01415">
    <property type="entry name" value="ANKYRIN"/>
</dbReference>
<evidence type="ECO:0008006" key="9">
    <source>
        <dbReference type="Google" id="ProtNLM"/>
    </source>
</evidence>
<dbReference type="Gene3D" id="1.25.40.20">
    <property type="entry name" value="Ankyrin repeat-containing domain"/>
    <property type="match status" value="2"/>
</dbReference>
<feature type="compositionally biased region" description="Basic and acidic residues" evidence="4">
    <location>
        <begin position="731"/>
        <end position="740"/>
    </location>
</feature>
<dbReference type="PANTHER" id="PTHR24147:SF60">
    <property type="entry name" value="ANKYRIN REPEAT DOMAIN-CONTAINING PROTEIN 26-RELATED"/>
    <property type="match status" value="1"/>
</dbReference>
<protein>
    <recommendedName>
        <fullName evidence="9">Ankyrin repeat domain 26</fullName>
    </recommendedName>
</protein>
<reference evidence="7" key="3">
    <citation type="submission" date="2025-09" db="UniProtKB">
        <authorList>
            <consortium name="Ensembl"/>
        </authorList>
    </citation>
    <scope>IDENTIFICATION</scope>
    <source>
        <strain evidence="7">breed Abyssinian</strain>
    </source>
</reference>
<dbReference type="Gene3D" id="6.10.140.920">
    <property type="match status" value="1"/>
</dbReference>
<feature type="domain" description="CCDC144C-like coiled-coil" evidence="6">
    <location>
        <begin position="928"/>
        <end position="1298"/>
    </location>
</feature>
<feature type="region of interest" description="Disordered" evidence="4">
    <location>
        <begin position="613"/>
        <end position="646"/>
    </location>
</feature>
<evidence type="ECO:0000259" key="6">
    <source>
        <dbReference type="Pfam" id="PF14915"/>
    </source>
</evidence>
<feature type="compositionally biased region" description="Basic residues" evidence="4">
    <location>
        <begin position="741"/>
        <end position="751"/>
    </location>
</feature>
<feature type="region of interest" description="Disordered" evidence="4">
    <location>
        <begin position="290"/>
        <end position="331"/>
    </location>
</feature>
<feature type="domain" description="DUF3496" evidence="5">
    <location>
        <begin position="1520"/>
        <end position="1602"/>
    </location>
</feature>